<feature type="repeat" description="ANK" evidence="3">
    <location>
        <begin position="244"/>
        <end position="270"/>
    </location>
</feature>
<feature type="repeat" description="ANK" evidence="3">
    <location>
        <begin position="208"/>
        <end position="240"/>
    </location>
</feature>
<dbReference type="PANTHER" id="PTHR24198:SF165">
    <property type="entry name" value="ANKYRIN REPEAT-CONTAINING PROTEIN-RELATED"/>
    <property type="match status" value="1"/>
</dbReference>
<evidence type="ECO:0000256" key="1">
    <source>
        <dbReference type="ARBA" id="ARBA00022737"/>
    </source>
</evidence>
<feature type="repeat" description="ANK" evidence="3">
    <location>
        <begin position="65"/>
        <end position="97"/>
    </location>
</feature>
<dbReference type="Pfam" id="PF12796">
    <property type="entry name" value="Ank_2"/>
    <property type="match status" value="4"/>
</dbReference>
<feature type="repeat" description="ANK" evidence="3">
    <location>
        <begin position="134"/>
        <end position="166"/>
    </location>
</feature>
<dbReference type="SUPFAM" id="SSF48403">
    <property type="entry name" value="Ankyrin repeat"/>
    <property type="match status" value="1"/>
</dbReference>
<evidence type="ECO:0000256" key="3">
    <source>
        <dbReference type="PROSITE-ProRule" id="PRU00023"/>
    </source>
</evidence>
<keyword evidence="4" id="KW-0472">Membrane</keyword>
<dbReference type="PROSITE" id="PS50297">
    <property type="entry name" value="ANK_REP_REGION"/>
    <property type="match status" value="6"/>
</dbReference>
<sequence length="762" mass="87236">MPESPLHTAVELGCLDAATLLVVSGVPVDWLNRTGQTALHLCVEKKLSEFLQNLARHGIDVKNKDKQTVLHKAVLDGWETGVRIAIENGADITARDNKHETPIHSAAIIGNVEILNHIISAAADNNIIDATNSQGETALVKAVVNGHLECVKKLLEEGADITKTLRNQNNLFHIAAEKGYQEVLRVLLDHDYTVTRRMINDLTADDKKGYGPIHFAVQNNHLECVRTLLAHNADVGLKTIEEHKGSTPLHIAARYNRVEIAKLLIDNNRDTVHFKNDIGFTPLHSAARFGQRDMIKLLLKEGADLASRTNNSTTAIDVIMNHLFKPTEFMENVFDSCISTNNLSLEDANCKVTVDYNILKPVIYEENMKVIVALLQTGNKYDQRRLFIHPLIESFLYIKWMDTPILLLFLFLTTIHYLFLISFTLYIMVVFLTNDLGHYSPRHYVWSTILFIGIVLLVLQWIRKADDNDDEFMFQETLYIKVKFRYLRQIETWVRFFFVITGLIVLLTTVMGLTGVDIPRHIASAVILLSWLDMTFLQYHFHDYGYYVFMMEKVTASTVKVWSNLYIRLCDGPDDHLILVSNIYLQVLFTFAFLILAFCIIFMLQFKFQEPFDGPFSALVKVIAMMFSELDYQTLMKQNKSKEFALTVLRITMFVFIIFATIVTIIASTAVIEPQKIRLSVRIRIMKKRIEFLGSLELFIQMKFVQKILPKWLDKILKEKKRNITRYILTPSVPKSNRAVPCSIRESICAIAENQNNKGMTK</sequence>
<dbReference type="AlphaFoldDB" id="A0A2W1BMV6"/>
<feature type="repeat" description="ANK" evidence="3">
    <location>
        <begin position="98"/>
        <end position="130"/>
    </location>
</feature>
<proteinExistence type="predicted"/>
<keyword evidence="2 3" id="KW-0040">ANK repeat</keyword>
<dbReference type="OrthoDB" id="7393187at2759"/>
<accession>A0A2W1BMV6</accession>
<dbReference type="SMART" id="SM00248">
    <property type="entry name" value="ANK"/>
    <property type="match status" value="9"/>
</dbReference>
<keyword evidence="1" id="KW-0677">Repeat</keyword>
<dbReference type="PANTHER" id="PTHR24198">
    <property type="entry name" value="ANKYRIN REPEAT AND PROTEIN KINASE DOMAIN-CONTAINING PROTEIN"/>
    <property type="match status" value="1"/>
</dbReference>
<dbReference type="PROSITE" id="PS50088">
    <property type="entry name" value="ANK_REPEAT"/>
    <property type="match status" value="7"/>
</dbReference>
<dbReference type="Proteomes" id="UP000249218">
    <property type="component" value="Unassembled WGS sequence"/>
</dbReference>
<keyword evidence="4" id="KW-1133">Transmembrane helix</keyword>
<dbReference type="InterPro" id="IPR036770">
    <property type="entry name" value="Ankyrin_rpt-contain_sf"/>
</dbReference>
<feature type="transmembrane region" description="Helical" evidence="4">
    <location>
        <begin position="522"/>
        <end position="541"/>
    </location>
</feature>
<protein>
    <submittedName>
        <fullName evidence="5">Uncharacterized protein</fullName>
    </submittedName>
</protein>
<evidence type="ECO:0000313" key="6">
    <source>
        <dbReference type="Proteomes" id="UP000249218"/>
    </source>
</evidence>
<dbReference type="InterPro" id="IPR002110">
    <property type="entry name" value="Ankyrin_rpt"/>
</dbReference>
<keyword evidence="6" id="KW-1185">Reference proteome</keyword>
<dbReference type="Gene3D" id="1.25.40.20">
    <property type="entry name" value="Ankyrin repeat-containing domain"/>
    <property type="match status" value="3"/>
</dbReference>
<dbReference type="EMBL" id="KZ150038">
    <property type="protein sequence ID" value="PZC74607.1"/>
    <property type="molecule type" value="Genomic_DNA"/>
</dbReference>
<evidence type="ECO:0000256" key="2">
    <source>
        <dbReference type="ARBA" id="ARBA00023043"/>
    </source>
</evidence>
<feature type="repeat" description="ANK" evidence="3">
    <location>
        <begin position="34"/>
        <end position="66"/>
    </location>
</feature>
<feature type="transmembrane region" description="Helical" evidence="4">
    <location>
        <begin position="405"/>
        <end position="432"/>
    </location>
</feature>
<evidence type="ECO:0000256" key="4">
    <source>
        <dbReference type="SAM" id="Phobius"/>
    </source>
</evidence>
<name>A0A2W1BMV6_HELAM</name>
<feature type="transmembrane region" description="Helical" evidence="4">
    <location>
        <begin position="583"/>
        <end position="604"/>
    </location>
</feature>
<dbReference type="PRINTS" id="PR01415">
    <property type="entry name" value="ANKYRIN"/>
</dbReference>
<feature type="transmembrane region" description="Helical" evidence="4">
    <location>
        <begin position="647"/>
        <end position="672"/>
    </location>
</feature>
<feature type="transmembrane region" description="Helical" evidence="4">
    <location>
        <begin position="444"/>
        <end position="462"/>
    </location>
</feature>
<reference evidence="5 6" key="1">
    <citation type="journal article" date="2017" name="BMC Biol.">
        <title>Genomic innovations, transcriptional plasticity and gene loss underlying the evolution and divergence of two highly polyphagous and invasive Helicoverpa pest species.</title>
        <authorList>
            <person name="Pearce S.L."/>
            <person name="Clarke D.F."/>
            <person name="East P.D."/>
            <person name="Elfekih S."/>
            <person name="Gordon K.H."/>
            <person name="Jermiin L.S."/>
            <person name="McGaughran A."/>
            <person name="Oakeshott J.G."/>
            <person name="Papanikolaou A."/>
            <person name="Perera O.P."/>
            <person name="Rane R.V."/>
            <person name="Richards S."/>
            <person name="Tay W.T."/>
            <person name="Walsh T.K."/>
            <person name="Anderson A."/>
            <person name="Anderson C.J."/>
            <person name="Asgari S."/>
            <person name="Board P.G."/>
            <person name="Bretschneider A."/>
            <person name="Campbell P.M."/>
            <person name="Chertemps T."/>
            <person name="Christeller J.T."/>
            <person name="Coppin C.W."/>
            <person name="Downes S.J."/>
            <person name="Duan G."/>
            <person name="Farnsworth C.A."/>
            <person name="Good R.T."/>
            <person name="Han L.B."/>
            <person name="Han Y.C."/>
            <person name="Hatje K."/>
            <person name="Horne I."/>
            <person name="Huang Y.P."/>
            <person name="Hughes D.S."/>
            <person name="Jacquin-Joly E."/>
            <person name="James W."/>
            <person name="Jhangiani S."/>
            <person name="Kollmar M."/>
            <person name="Kuwar S.S."/>
            <person name="Li S."/>
            <person name="Liu N.Y."/>
            <person name="Maibeche M.T."/>
            <person name="Miller J.R."/>
            <person name="Montagne N."/>
            <person name="Perry T."/>
            <person name="Qu J."/>
            <person name="Song S.V."/>
            <person name="Sutton G.G."/>
            <person name="Vogel H."/>
            <person name="Walenz B.P."/>
            <person name="Xu W."/>
            <person name="Zhang H.J."/>
            <person name="Zou Z."/>
            <person name="Batterham P."/>
            <person name="Edwards O.R."/>
            <person name="Feyereisen R."/>
            <person name="Gibbs R.A."/>
            <person name="Heckel D.G."/>
            <person name="McGrath A."/>
            <person name="Robin C."/>
            <person name="Scherer S.E."/>
            <person name="Worley K.C."/>
            <person name="Wu Y.D."/>
        </authorList>
    </citation>
    <scope>NUCLEOTIDE SEQUENCE [LARGE SCALE GENOMIC DNA]</scope>
    <source>
        <strain evidence="5">Harm_GR_Male_#8</strain>
        <tissue evidence="5">Whole organism</tissue>
    </source>
</reference>
<organism evidence="5 6">
    <name type="scientific">Helicoverpa armigera</name>
    <name type="common">Cotton bollworm</name>
    <name type="synonym">Heliothis armigera</name>
    <dbReference type="NCBI Taxonomy" id="29058"/>
    <lineage>
        <taxon>Eukaryota</taxon>
        <taxon>Metazoa</taxon>
        <taxon>Ecdysozoa</taxon>
        <taxon>Arthropoda</taxon>
        <taxon>Hexapoda</taxon>
        <taxon>Insecta</taxon>
        <taxon>Pterygota</taxon>
        <taxon>Neoptera</taxon>
        <taxon>Endopterygota</taxon>
        <taxon>Lepidoptera</taxon>
        <taxon>Glossata</taxon>
        <taxon>Ditrysia</taxon>
        <taxon>Noctuoidea</taxon>
        <taxon>Noctuidae</taxon>
        <taxon>Heliothinae</taxon>
        <taxon>Helicoverpa</taxon>
    </lineage>
</organism>
<feature type="repeat" description="ANK" evidence="3">
    <location>
        <begin position="278"/>
        <end position="310"/>
    </location>
</feature>
<feature type="transmembrane region" description="Helical" evidence="4">
    <location>
        <begin position="493"/>
        <end position="515"/>
    </location>
</feature>
<keyword evidence="4" id="KW-0812">Transmembrane</keyword>
<evidence type="ECO:0000313" key="5">
    <source>
        <dbReference type="EMBL" id="PZC74607.1"/>
    </source>
</evidence>
<gene>
    <name evidence="5" type="primary">HaOG207625</name>
    <name evidence="5" type="ORF">B5X24_HaOG207625</name>
</gene>